<keyword evidence="2" id="KW-1185">Reference proteome</keyword>
<name>A0A5A5TD05_9CHLR</name>
<organism evidence="1 2">
    <name type="scientific">Dictyobacter arantiisoli</name>
    <dbReference type="NCBI Taxonomy" id="2014874"/>
    <lineage>
        <taxon>Bacteria</taxon>
        <taxon>Bacillati</taxon>
        <taxon>Chloroflexota</taxon>
        <taxon>Ktedonobacteria</taxon>
        <taxon>Ktedonobacterales</taxon>
        <taxon>Dictyobacteraceae</taxon>
        <taxon>Dictyobacter</taxon>
    </lineage>
</organism>
<dbReference type="RefSeq" id="WP_149402007.1">
    <property type="nucleotide sequence ID" value="NZ_BIXY01000035.1"/>
</dbReference>
<protein>
    <submittedName>
        <fullName evidence="1">Uncharacterized protein</fullName>
    </submittedName>
</protein>
<reference evidence="1 2" key="1">
    <citation type="submission" date="2019-01" db="EMBL/GenBank/DDBJ databases">
        <title>Draft genome sequence of Dictyobacter sp. Uno17.</title>
        <authorList>
            <person name="Wang C.M."/>
            <person name="Zheng Y."/>
            <person name="Sakai Y."/>
            <person name="Abe K."/>
            <person name="Yokota A."/>
            <person name="Yabe S."/>
        </authorList>
    </citation>
    <scope>NUCLEOTIDE SEQUENCE [LARGE SCALE GENOMIC DNA]</scope>
    <source>
        <strain evidence="1 2">Uno17</strain>
    </source>
</reference>
<comment type="caution">
    <text evidence="1">The sequence shown here is derived from an EMBL/GenBank/DDBJ whole genome shotgun (WGS) entry which is preliminary data.</text>
</comment>
<dbReference type="AlphaFoldDB" id="A0A5A5TD05"/>
<sequence length="243" mass="27070">MVTYEEMTELFIKAARDLGLATHPEFWLNTRSMEREFSCVCHTGSCEEEETRSSCLASFSWGVLDTALSNDGATGTCEFFHDADQDCAHLHTSSLPPLIVDLSYSLALNGTAIPDDALVSLSQLVKLQASEHSRRTTETRPAVSMVLRENRLYPEVLNLQQRVELPIWHPAGMSGLHDNSDTEEESIQIQIGDNELEHLLLVDEPHPEDWLPETMIEVCEDIMQVLAALETTVPANSSDCPQS</sequence>
<evidence type="ECO:0000313" key="1">
    <source>
        <dbReference type="EMBL" id="GCF09046.1"/>
    </source>
</evidence>
<dbReference type="Proteomes" id="UP000322530">
    <property type="component" value="Unassembled WGS sequence"/>
</dbReference>
<proteinExistence type="predicted"/>
<evidence type="ECO:0000313" key="2">
    <source>
        <dbReference type="Proteomes" id="UP000322530"/>
    </source>
</evidence>
<gene>
    <name evidence="1" type="ORF">KDI_26100</name>
</gene>
<dbReference type="EMBL" id="BIXY01000035">
    <property type="protein sequence ID" value="GCF09046.1"/>
    <property type="molecule type" value="Genomic_DNA"/>
</dbReference>
<dbReference type="OrthoDB" id="151183at2"/>
<accession>A0A5A5TD05</accession>